<accession>A0ABV8QIV7</accession>
<dbReference type="Proteomes" id="UP001595798">
    <property type="component" value="Unassembled WGS sequence"/>
</dbReference>
<evidence type="ECO:0000313" key="1">
    <source>
        <dbReference type="EMBL" id="MFC4259628.1"/>
    </source>
</evidence>
<keyword evidence="2" id="KW-1185">Reference proteome</keyword>
<protein>
    <submittedName>
        <fullName evidence="1">Uncharacterized protein</fullName>
    </submittedName>
</protein>
<proteinExistence type="predicted"/>
<dbReference type="RefSeq" id="WP_379887348.1">
    <property type="nucleotide sequence ID" value="NZ_JBHSDI010000014.1"/>
</dbReference>
<gene>
    <name evidence="1" type="ORF">ACFOZ5_11360</name>
</gene>
<name>A0ABV8QIV7_9GAMM</name>
<reference evidence="2" key="1">
    <citation type="journal article" date="2019" name="Int. J. Syst. Evol. Microbiol.">
        <title>The Global Catalogue of Microorganisms (GCM) 10K type strain sequencing project: providing services to taxonomists for standard genome sequencing and annotation.</title>
        <authorList>
            <consortium name="The Broad Institute Genomics Platform"/>
            <consortium name="The Broad Institute Genome Sequencing Center for Infectious Disease"/>
            <person name="Wu L."/>
            <person name="Ma J."/>
        </authorList>
    </citation>
    <scope>NUCLEOTIDE SEQUENCE [LARGE SCALE GENOMIC DNA]</scope>
    <source>
        <strain evidence="2">CECT 7297</strain>
    </source>
</reference>
<dbReference type="EMBL" id="JBHSDI010000014">
    <property type="protein sequence ID" value="MFC4259628.1"/>
    <property type="molecule type" value="Genomic_DNA"/>
</dbReference>
<sequence length="67" mass="8001">MRNIQNLMHEIRALAQEVEEFHEVEVSLLIRTHKGEQSQFMRLQTEKEEVDKVSNDDLFQSNGPNWF</sequence>
<comment type="caution">
    <text evidence="1">The sequence shown here is derived from an EMBL/GenBank/DDBJ whole genome shotgun (WGS) entry which is preliminary data.</text>
</comment>
<organism evidence="1 2">
    <name type="scientific">Marinobacter lacisalsi</name>
    <dbReference type="NCBI Taxonomy" id="475979"/>
    <lineage>
        <taxon>Bacteria</taxon>
        <taxon>Pseudomonadati</taxon>
        <taxon>Pseudomonadota</taxon>
        <taxon>Gammaproteobacteria</taxon>
        <taxon>Pseudomonadales</taxon>
        <taxon>Marinobacteraceae</taxon>
        <taxon>Marinobacter</taxon>
    </lineage>
</organism>
<evidence type="ECO:0000313" key="2">
    <source>
        <dbReference type="Proteomes" id="UP001595798"/>
    </source>
</evidence>